<name>A0ACD0NQ76_9BASI</name>
<organism evidence="1 2">
    <name type="scientific">Violaceomyces palustris</name>
    <dbReference type="NCBI Taxonomy" id="1673888"/>
    <lineage>
        <taxon>Eukaryota</taxon>
        <taxon>Fungi</taxon>
        <taxon>Dikarya</taxon>
        <taxon>Basidiomycota</taxon>
        <taxon>Ustilaginomycotina</taxon>
        <taxon>Ustilaginomycetes</taxon>
        <taxon>Violaceomycetales</taxon>
        <taxon>Violaceomycetaceae</taxon>
        <taxon>Violaceomyces</taxon>
    </lineage>
</organism>
<dbReference type="Proteomes" id="UP000245626">
    <property type="component" value="Unassembled WGS sequence"/>
</dbReference>
<reference evidence="1 2" key="1">
    <citation type="journal article" date="2018" name="Mol. Biol. Evol.">
        <title>Broad Genomic Sampling Reveals a Smut Pathogenic Ancestry of the Fungal Clade Ustilaginomycotina.</title>
        <authorList>
            <person name="Kijpornyongpan T."/>
            <person name="Mondo S.J."/>
            <person name="Barry K."/>
            <person name="Sandor L."/>
            <person name="Lee J."/>
            <person name="Lipzen A."/>
            <person name="Pangilinan J."/>
            <person name="LaButti K."/>
            <person name="Hainaut M."/>
            <person name="Henrissat B."/>
            <person name="Grigoriev I.V."/>
            <person name="Spatafora J.W."/>
            <person name="Aime M.C."/>
        </authorList>
    </citation>
    <scope>NUCLEOTIDE SEQUENCE [LARGE SCALE GENOMIC DNA]</scope>
    <source>
        <strain evidence="1 2">SA 807</strain>
    </source>
</reference>
<gene>
    <name evidence="1" type="ORF">IE53DRAFT_221009</name>
</gene>
<sequence>MLPMNERTSISTLVLLLSPFLITPSLLKGEGGGMVWGRPFPKTVESLPILTEQVENAMTRVTTIPPALNNEAPAGYRVPPNSPALGPAPSLGVNTQDLRDRLSASHPPLNLNSRGGSNNGRGTRK</sequence>
<proteinExistence type="predicted"/>
<evidence type="ECO:0000313" key="2">
    <source>
        <dbReference type="Proteomes" id="UP000245626"/>
    </source>
</evidence>
<protein>
    <submittedName>
        <fullName evidence="1">Uncharacterized protein</fullName>
    </submittedName>
</protein>
<dbReference type="EMBL" id="KZ820298">
    <property type="protein sequence ID" value="PWN47954.1"/>
    <property type="molecule type" value="Genomic_DNA"/>
</dbReference>
<accession>A0ACD0NQ76</accession>
<evidence type="ECO:0000313" key="1">
    <source>
        <dbReference type="EMBL" id="PWN47954.1"/>
    </source>
</evidence>
<keyword evidence="2" id="KW-1185">Reference proteome</keyword>